<dbReference type="EMBL" id="JBICCN010000286">
    <property type="protein sequence ID" value="KAL3080790.1"/>
    <property type="molecule type" value="Genomic_DNA"/>
</dbReference>
<evidence type="ECO:0000256" key="1">
    <source>
        <dbReference type="SAM" id="MobiDB-lite"/>
    </source>
</evidence>
<dbReference type="InterPro" id="IPR000270">
    <property type="entry name" value="PB1_dom"/>
</dbReference>
<dbReference type="CDD" id="cd05992">
    <property type="entry name" value="PB1"/>
    <property type="match status" value="1"/>
</dbReference>
<reference evidence="3 4" key="1">
    <citation type="submission" date="2024-10" db="EMBL/GenBank/DDBJ databases">
        <authorList>
            <person name="Kim D."/>
        </authorList>
    </citation>
    <scope>NUCLEOTIDE SEQUENCE [LARGE SCALE GENOMIC DNA]</scope>
    <source>
        <strain evidence="3">Taebaek</strain>
    </source>
</reference>
<dbReference type="Gene3D" id="3.30.160.60">
    <property type="entry name" value="Classic Zinc Finger"/>
    <property type="match status" value="1"/>
</dbReference>
<accession>A0ABD2IU17</accession>
<sequence>MSVQIKWLNDGRFRRFELVSLNFCALFLELQKRVPAFNGSICYIDDQDDEIVIENDQDLLDMIGYFRQLGENVMRIQTDHKQQQINNSKCKDLLIVENGQEKALVDQQKERGTMGESESTDEASPKEEEHGMAKRSKSDNCHNTAVGKVELLNFAGEEEEVAEWANFGRQSSESVQSPSFLSGGDEFSHFDEANGEEMNTNEPTKTQNPRKRRPLRSAVIPCSDCGMLVANASTSLKSHVNLHHLKLPIYNCRLCGQMSPQLQKASIVRHIERDHPGSSSEEFDYNYPAFSRKIHHKLAECFPMRNAEMSQQF</sequence>
<keyword evidence="4" id="KW-1185">Reference proteome</keyword>
<feature type="domain" description="PB1" evidence="2">
    <location>
        <begin position="11"/>
        <end position="77"/>
    </location>
</feature>
<name>A0ABD2IU17_HETSC</name>
<feature type="compositionally biased region" description="Polar residues" evidence="1">
    <location>
        <begin position="197"/>
        <end position="207"/>
    </location>
</feature>
<feature type="region of interest" description="Disordered" evidence="1">
    <location>
        <begin position="104"/>
        <end position="140"/>
    </location>
</feature>
<comment type="caution">
    <text evidence="3">The sequence shown here is derived from an EMBL/GenBank/DDBJ whole genome shotgun (WGS) entry which is preliminary data.</text>
</comment>
<dbReference type="AlphaFoldDB" id="A0ABD2IU17"/>
<feature type="compositionally biased region" description="Polar residues" evidence="1">
    <location>
        <begin position="168"/>
        <end position="180"/>
    </location>
</feature>
<protein>
    <recommendedName>
        <fullName evidence="2">PB1 domain-containing protein</fullName>
    </recommendedName>
</protein>
<dbReference type="Pfam" id="PF00564">
    <property type="entry name" value="PB1"/>
    <property type="match status" value="1"/>
</dbReference>
<feature type="compositionally biased region" description="Basic and acidic residues" evidence="1">
    <location>
        <begin position="123"/>
        <end position="140"/>
    </location>
</feature>
<proteinExistence type="predicted"/>
<dbReference type="SUPFAM" id="SSF54277">
    <property type="entry name" value="CAD &amp; PB1 domains"/>
    <property type="match status" value="1"/>
</dbReference>
<dbReference type="Proteomes" id="UP001620645">
    <property type="component" value="Unassembled WGS sequence"/>
</dbReference>
<organism evidence="3 4">
    <name type="scientific">Heterodera schachtii</name>
    <name type="common">Sugarbeet cyst nematode worm</name>
    <name type="synonym">Tylenchus schachtii</name>
    <dbReference type="NCBI Taxonomy" id="97005"/>
    <lineage>
        <taxon>Eukaryota</taxon>
        <taxon>Metazoa</taxon>
        <taxon>Ecdysozoa</taxon>
        <taxon>Nematoda</taxon>
        <taxon>Chromadorea</taxon>
        <taxon>Rhabditida</taxon>
        <taxon>Tylenchina</taxon>
        <taxon>Tylenchomorpha</taxon>
        <taxon>Tylenchoidea</taxon>
        <taxon>Heteroderidae</taxon>
        <taxon>Heteroderinae</taxon>
        <taxon>Heterodera</taxon>
    </lineage>
</organism>
<feature type="compositionally biased region" description="Basic and acidic residues" evidence="1">
    <location>
        <begin position="104"/>
        <end position="113"/>
    </location>
</feature>
<feature type="region of interest" description="Disordered" evidence="1">
    <location>
        <begin position="167"/>
        <end position="214"/>
    </location>
</feature>
<evidence type="ECO:0000313" key="3">
    <source>
        <dbReference type="EMBL" id="KAL3080790.1"/>
    </source>
</evidence>
<evidence type="ECO:0000259" key="2">
    <source>
        <dbReference type="Pfam" id="PF00564"/>
    </source>
</evidence>
<gene>
    <name evidence="3" type="ORF">niasHS_014895</name>
</gene>
<evidence type="ECO:0000313" key="4">
    <source>
        <dbReference type="Proteomes" id="UP001620645"/>
    </source>
</evidence>